<name>A0ABX1TKC5_9GAMM</name>
<reference evidence="1 2" key="1">
    <citation type="submission" date="2019-03" db="EMBL/GenBank/DDBJ databases">
        <title>Metabolic reconstructions from genomes of highly enriched 'Candidatus Accumulibacter' and 'Candidatus Competibacter' bioreactor populations.</title>
        <authorList>
            <person name="Annavajhala M.K."/>
            <person name="Welles L."/>
            <person name="Abbas B."/>
            <person name="Sorokin D."/>
            <person name="Park H."/>
            <person name="Van Loosdrecht M."/>
            <person name="Chandran K."/>
        </authorList>
    </citation>
    <scope>NUCLEOTIDE SEQUENCE [LARGE SCALE GENOMIC DNA]</scope>
    <source>
        <strain evidence="1 2">SBR_G</strain>
    </source>
</reference>
<gene>
    <name evidence="1" type="ORF">E4P82_07755</name>
</gene>
<dbReference type="Proteomes" id="UP000760480">
    <property type="component" value="Unassembled WGS sequence"/>
</dbReference>
<keyword evidence="2" id="KW-1185">Reference proteome</keyword>
<accession>A0ABX1TKC5</accession>
<evidence type="ECO:0000313" key="2">
    <source>
        <dbReference type="Proteomes" id="UP000760480"/>
    </source>
</evidence>
<evidence type="ECO:0000313" key="1">
    <source>
        <dbReference type="EMBL" id="NMQ19104.1"/>
    </source>
</evidence>
<sequence>MSYAVIVSFDRDREYEIMLHDGDIQGMDRDQARAWLAGEFEEMGCIPSNPTGKILLLDMILNVAMDGGEERFEAGGEWARNYAIAVAVSLERPVIRVDVANFVVG</sequence>
<dbReference type="EMBL" id="SPMZ01000020">
    <property type="protein sequence ID" value="NMQ19104.1"/>
    <property type="molecule type" value="Genomic_DNA"/>
</dbReference>
<proteinExistence type="predicted"/>
<comment type="caution">
    <text evidence="1">The sequence shown here is derived from an EMBL/GenBank/DDBJ whole genome shotgun (WGS) entry which is preliminary data.</text>
</comment>
<protein>
    <submittedName>
        <fullName evidence="1">Uncharacterized protein</fullName>
    </submittedName>
</protein>
<organism evidence="1 2">
    <name type="scientific">Candidatus Competibacter phosphatis</name>
    <dbReference type="NCBI Taxonomy" id="221280"/>
    <lineage>
        <taxon>Bacteria</taxon>
        <taxon>Pseudomonadati</taxon>
        <taxon>Pseudomonadota</taxon>
        <taxon>Gammaproteobacteria</taxon>
        <taxon>Candidatus Competibacteraceae</taxon>
        <taxon>Candidatus Competibacter</taxon>
    </lineage>
</organism>